<dbReference type="EMBL" id="KJ173786">
    <property type="protein sequence ID" value="AHL18543.1"/>
    <property type="molecule type" value="Genomic_DNA"/>
</dbReference>
<accession>W8NWN8</accession>
<organism evidence="1 2">
    <name type="scientific">Microbacterium phage vB_MoxS-ISF9</name>
    <dbReference type="NCBI Taxonomy" id="1458670"/>
    <lineage>
        <taxon>Viruses</taxon>
        <taxon>Duplodnaviria</taxon>
        <taxon>Heunggongvirae</taxon>
        <taxon>Uroviricota</taxon>
        <taxon>Caudoviricetes</taxon>
        <taxon>Farahnazvirus</taxon>
        <taxon>Farahnazvirus ISF9</taxon>
    </lineage>
</organism>
<gene>
    <name evidence="1" type="ORF">ISF9_073</name>
</gene>
<dbReference type="GeneID" id="18938384"/>
<evidence type="ECO:0000313" key="2">
    <source>
        <dbReference type="Proteomes" id="UP000019700"/>
    </source>
</evidence>
<keyword evidence="2" id="KW-1185">Reference proteome</keyword>
<reference evidence="1 2" key="1">
    <citation type="journal article" date="2014" name="Arch. Virol.">
        <title>Complete genome sequence of a novel phage, vB_MoxS-ISF9, infecting methylotrophic Microbacterium: first report of a virulent Microbacterium phage.</title>
        <authorList>
            <person name="Zamani I."/>
            <person name="Bouzari M."/>
            <person name="Emtiazi G."/>
            <person name="Ghasemi S.M."/>
            <person name="Chang H.I."/>
        </authorList>
    </citation>
    <scope>NUCLEOTIDE SEQUENCE [LARGE SCALE GENOMIC DNA]</scope>
</reference>
<sequence>MPCPHEPGKHHAVVVGLCQSDVRQRRATDGRHAVRRVRERYAHFQIRYSGWGGEYKSCCHVCDYESGYGTRGKAIKSAAAHVEAKHGVADGFEKL</sequence>
<evidence type="ECO:0000313" key="1">
    <source>
        <dbReference type="EMBL" id="AHL18543.1"/>
    </source>
</evidence>
<proteinExistence type="predicted"/>
<dbReference type="RefSeq" id="YP_009021518.1">
    <property type="nucleotide sequence ID" value="NC_023859.1"/>
</dbReference>
<dbReference type="KEGG" id="vg:18938384"/>
<protein>
    <submittedName>
        <fullName evidence="1">Uncharacterized protein</fullName>
    </submittedName>
</protein>
<name>W8NWN8_9CAUD</name>
<dbReference type="Proteomes" id="UP000019700">
    <property type="component" value="Genome"/>
</dbReference>